<evidence type="ECO:0000256" key="4">
    <source>
        <dbReference type="ARBA" id="ARBA00022723"/>
    </source>
</evidence>
<sequence>APAPKDNQTTTERIQLGKALFFDPRLSSSNWISCATCHNPALGWSDGLATAIGHGMHELARATPTILNTGFNKFQFWDGRARTLEEQAVGPIQAAGEMNQEMGELIDELSAIDGYKVLFEAAYPGEGISENTIGKALAAFQRTVVTTESTFDLWVKGDEQAISASAKRGFELFEGKGRCVVCHSGFNFNDNGFHNLGLKEEVPDMGRYNVRKVAVLRGAFKTPTLRDVTLTAPYMHNGMYATLEEVIEHYDRGGDVKEHLSPNMEPLNLTKQEKVDLLVFMKSLDSIKPLETTIPHLPQ</sequence>
<dbReference type="GO" id="GO:0020037">
    <property type="term" value="F:heme binding"/>
    <property type="evidence" value="ECO:0007669"/>
    <property type="project" value="InterPro"/>
</dbReference>
<keyword evidence="3" id="KW-0349">Heme</keyword>
<keyword evidence="8 11" id="KW-0560">Oxidoreductase</keyword>
<evidence type="ECO:0000256" key="6">
    <source>
        <dbReference type="ARBA" id="ARBA00022764"/>
    </source>
</evidence>
<dbReference type="PANTHER" id="PTHR30600:SF10">
    <property type="entry name" value="BLL6722 PROTEIN"/>
    <property type="match status" value="1"/>
</dbReference>
<feature type="non-terminal residue" evidence="11">
    <location>
        <position position="1"/>
    </location>
</feature>
<dbReference type="InterPro" id="IPR009056">
    <property type="entry name" value="Cyt_c-like_dom"/>
</dbReference>
<evidence type="ECO:0000256" key="7">
    <source>
        <dbReference type="ARBA" id="ARBA00022982"/>
    </source>
</evidence>
<keyword evidence="11" id="KW-0575">Peroxidase</keyword>
<evidence type="ECO:0000256" key="3">
    <source>
        <dbReference type="ARBA" id="ARBA00022617"/>
    </source>
</evidence>
<dbReference type="InterPro" id="IPR004852">
    <property type="entry name" value="Di-haem_cyt_c_peroxidsae"/>
</dbReference>
<name>A0A3B1A7W5_9ZZZZ</name>
<keyword evidence="2" id="KW-0813">Transport</keyword>
<keyword evidence="9" id="KW-0408">Iron</keyword>
<feature type="domain" description="Cytochrome c" evidence="10">
    <location>
        <begin position="164"/>
        <end position="285"/>
    </location>
</feature>
<keyword evidence="5" id="KW-0732">Signal</keyword>
<dbReference type="InterPro" id="IPR036909">
    <property type="entry name" value="Cyt_c-like_dom_sf"/>
</dbReference>
<accession>A0A3B1A7W5</accession>
<dbReference type="PANTHER" id="PTHR30600">
    <property type="entry name" value="CYTOCHROME C PEROXIDASE-RELATED"/>
    <property type="match status" value="1"/>
</dbReference>
<dbReference type="GO" id="GO:0009055">
    <property type="term" value="F:electron transfer activity"/>
    <property type="evidence" value="ECO:0007669"/>
    <property type="project" value="InterPro"/>
</dbReference>
<gene>
    <name evidence="11" type="ORF">MNBD_GAMMA18-2021</name>
</gene>
<evidence type="ECO:0000256" key="8">
    <source>
        <dbReference type="ARBA" id="ARBA00023002"/>
    </source>
</evidence>
<dbReference type="AlphaFoldDB" id="A0A3B1A7W5"/>
<protein>
    <submittedName>
        <fullName evidence="11">Cytochrome c551 peroxidase</fullName>
        <ecNumber evidence="11">1.11.1.5</ecNumber>
    </submittedName>
</protein>
<proteinExistence type="predicted"/>
<dbReference type="Pfam" id="PF03150">
    <property type="entry name" value="CCP_MauG"/>
    <property type="match status" value="1"/>
</dbReference>
<keyword evidence="7" id="KW-0249">Electron transport</keyword>
<evidence type="ECO:0000256" key="9">
    <source>
        <dbReference type="ARBA" id="ARBA00023004"/>
    </source>
</evidence>
<keyword evidence="4" id="KW-0479">Metal-binding</keyword>
<comment type="subcellular location">
    <subcellularLocation>
        <location evidence="1">Periplasm</location>
    </subcellularLocation>
</comment>
<evidence type="ECO:0000256" key="1">
    <source>
        <dbReference type="ARBA" id="ARBA00004418"/>
    </source>
</evidence>
<dbReference type="InterPro" id="IPR026259">
    <property type="entry name" value="MauG/Cytc_peroxidase"/>
</dbReference>
<dbReference type="PIRSF" id="PIRSF000294">
    <property type="entry name" value="Cytochrome-c_peroxidase"/>
    <property type="match status" value="1"/>
</dbReference>
<dbReference type="GO" id="GO:0046872">
    <property type="term" value="F:metal ion binding"/>
    <property type="evidence" value="ECO:0007669"/>
    <property type="project" value="UniProtKB-KW"/>
</dbReference>
<dbReference type="GO" id="GO:0042597">
    <property type="term" value="C:periplasmic space"/>
    <property type="evidence" value="ECO:0007669"/>
    <property type="project" value="UniProtKB-SubCell"/>
</dbReference>
<dbReference type="EC" id="1.11.1.5" evidence="11"/>
<dbReference type="FunFam" id="1.10.760.10:FF:000019">
    <property type="entry name" value="Di-heme cytochrome C peroxidase"/>
    <property type="match status" value="1"/>
</dbReference>
<dbReference type="EMBL" id="UOFP01000293">
    <property type="protein sequence ID" value="VAW89814.1"/>
    <property type="molecule type" value="Genomic_DNA"/>
</dbReference>
<dbReference type="PROSITE" id="PS51007">
    <property type="entry name" value="CYTC"/>
    <property type="match status" value="2"/>
</dbReference>
<evidence type="ECO:0000256" key="2">
    <source>
        <dbReference type="ARBA" id="ARBA00022448"/>
    </source>
</evidence>
<dbReference type="Gene3D" id="1.10.760.10">
    <property type="entry name" value="Cytochrome c-like domain"/>
    <property type="match status" value="2"/>
</dbReference>
<dbReference type="SUPFAM" id="SSF46626">
    <property type="entry name" value="Cytochrome c"/>
    <property type="match status" value="2"/>
</dbReference>
<reference evidence="11" key="1">
    <citation type="submission" date="2018-06" db="EMBL/GenBank/DDBJ databases">
        <authorList>
            <person name="Zhirakovskaya E."/>
        </authorList>
    </citation>
    <scope>NUCLEOTIDE SEQUENCE</scope>
</reference>
<dbReference type="InterPro" id="IPR051395">
    <property type="entry name" value="Cytochrome_c_Peroxidase/MauG"/>
</dbReference>
<dbReference type="GO" id="GO:0004130">
    <property type="term" value="F:cytochrome-c peroxidase activity"/>
    <property type="evidence" value="ECO:0007669"/>
    <property type="project" value="UniProtKB-EC"/>
</dbReference>
<evidence type="ECO:0000313" key="11">
    <source>
        <dbReference type="EMBL" id="VAW89814.1"/>
    </source>
</evidence>
<evidence type="ECO:0000259" key="10">
    <source>
        <dbReference type="PROSITE" id="PS51007"/>
    </source>
</evidence>
<feature type="domain" description="Cytochrome c" evidence="10">
    <location>
        <begin position="12"/>
        <end position="113"/>
    </location>
</feature>
<organism evidence="11">
    <name type="scientific">hydrothermal vent metagenome</name>
    <dbReference type="NCBI Taxonomy" id="652676"/>
    <lineage>
        <taxon>unclassified sequences</taxon>
        <taxon>metagenomes</taxon>
        <taxon>ecological metagenomes</taxon>
    </lineage>
</organism>
<evidence type="ECO:0000256" key="5">
    <source>
        <dbReference type="ARBA" id="ARBA00022729"/>
    </source>
</evidence>
<keyword evidence="6" id="KW-0574">Periplasm</keyword>